<proteinExistence type="inferred from homology"/>
<evidence type="ECO:0000256" key="2">
    <source>
        <dbReference type="ARBA" id="ARBA00023445"/>
    </source>
</evidence>
<dbReference type="Pfam" id="PF01370">
    <property type="entry name" value="Epimerase"/>
    <property type="match status" value="1"/>
</dbReference>
<dbReference type="PANTHER" id="PTHR10366">
    <property type="entry name" value="NAD DEPENDENT EPIMERASE/DEHYDRATASE"/>
    <property type="match status" value="1"/>
</dbReference>
<dbReference type="InterPro" id="IPR050425">
    <property type="entry name" value="NAD(P)_dehydrat-like"/>
</dbReference>
<evidence type="ECO:0000313" key="5">
    <source>
        <dbReference type="Proteomes" id="UP000184330"/>
    </source>
</evidence>
<comment type="similarity">
    <text evidence="2">Belongs to the NAD(P)-dependent epimerase/dehydratase family. Dihydroflavonol-4-reductase subfamily.</text>
</comment>
<dbReference type="AlphaFoldDB" id="A0A1L7WS16"/>
<keyword evidence="1" id="KW-0560">Oxidoreductase</keyword>
<keyword evidence="5" id="KW-1185">Reference proteome</keyword>
<dbReference type="CDD" id="cd05227">
    <property type="entry name" value="AR_SDR_e"/>
    <property type="match status" value="1"/>
</dbReference>
<gene>
    <name evidence="4" type="ORF">PAC_05441</name>
</gene>
<evidence type="ECO:0000259" key="3">
    <source>
        <dbReference type="Pfam" id="PF01370"/>
    </source>
</evidence>
<organism evidence="4 5">
    <name type="scientific">Phialocephala subalpina</name>
    <dbReference type="NCBI Taxonomy" id="576137"/>
    <lineage>
        <taxon>Eukaryota</taxon>
        <taxon>Fungi</taxon>
        <taxon>Dikarya</taxon>
        <taxon>Ascomycota</taxon>
        <taxon>Pezizomycotina</taxon>
        <taxon>Leotiomycetes</taxon>
        <taxon>Helotiales</taxon>
        <taxon>Mollisiaceae</taxon>
        <taxon>Phialocephala</taxon>
        <taxon>Phialocephala fortinii species complex</taxon>
    </lineage>
</organism>
<dbReference type="STRING" id="576137.A0A1L7WS16"/>
<evidence type="ECO:0000256" key="1">
    <source>
        <dbReference type="ARBA" id="ARBA00023002"/>
    </source>
</evidence>
<dbReference type="OrthoDB" id="2735536at2759"/>
<sequence length="343" mass="38766">MRGTPDGLILVTGASGFLGSELQRVFQILLNRGFRVRGTVRSQEKLDHVRARYPDLEKLEIEIVEDIASAGTVENALESVTGVIHVASPFFVNPKNNEKDLLRPAIDGTLNILNAAARTSSVRRVVITATMATMSHIGSGPIPGKIYTELDWNPVTWDEAVNSLDGHYIYCAGKTFAEQAAWKFMEVEQPSFDLISINPAWLIGPFLHQVDESSKFNESLRECYENIVRKDKSLPPTIVQYWVDVRDAAKAHIMALEDPVANGRYLVVNRHKFDWKKAFNGIRNRFPERHFPYGNEDYYVQSRPDVDPSKSEKQFGFGWTPLSKSFGDFCAQIYRLQEKGILV</sequence>
<feature type="domain" description="NAD-dependent epimerase/dehydratase" evidence="3">
    <location>
        <begin position="9"/>
        <end position="264"/>
    </location>
</feature>
<dbReference type="Gene3D" id="3.40.50.720">
    <property type="entry name" value="NAD(P)-binding Rossmann-like Domain"/>
    <property type="match status" value="1"/>
</dbReference>
<evidence type="ECO:0000313" key="4">
    <source>
        <dbReference type="EMBL" id="CZR55553.1"/>
    </source>
</evidence>
<dbReference type="PANTHER" id="PTHR10366:SF564">
    <property type="entry name" value="STEROL-4-ALPHA-CARBOXYLATE 3-DEHYDROGENASE, DECARBOXYLATING"/>
    <property type="match status" value="1"/>
</dbReference>
<dbReference type="SUPFAM" id="SSF51735">
    <property type="entry name" value="NAD(P)-binding Rossmann-fold domains"/>
    <property type="match status" value="1"/>
</dbReference>
<dbReference type="EMBL" id="FJOG01000006">
    <property type="protein sequence ID" value="CZR55553.1"/>
    <property type="molecule type" value="Genomic_DNA"/>
</dbReference>
<name>A0A1L7WS16_9HELO</name>
<accession>A0A1L7WS16</accession>
<dbReference type="Proteomes" id="UP000184330">
    <property type="component" value="Unassembled WGS sequence"/>
</dbReference>
<dbReference type="GO" id="GO:0016616">
    <property type="term" value="F:oxidoreductase activity, acting on the CH-OH group of donors, NAD or NADP as acceptor"/>
    <property type="evidence" value="ECO:0007669"/>
    <property type="project" value="TreeGrafter"/>
</dbReference>
<dbReference type="InterPro" id="IPR036291">
    <property type="entry name" value="NAD(P)-bd_dom_sf"/>
</dbReference>
<protein>
    <submittedName>
        <fullName evidence="4">Related to flavonol reductase/cinnamoyl-CoA reductase</fullName>
    </submittedName>
</protein>
<dbReference type="InterPro" id="IPR001509">
    <property type="entry name" value="Epimerase_deHydtase"/>
</dbReference>
<reference evidence="4 5" key="1">
    <citation type="submission" date="2016-03" db="EMBL/GenBank/DDBJ databases">
        <authorList>
            <person name="Ploux O."/>
        </authorList>
    </citation>
    <scope>NUCLEOTIDE SEQUENCE [LARGE SCALE GENOMIC DNA]</scope>
    <source>
        <strain evidence="4 5">UAMH 11012</strain>
    </source>
</reference>